<reference evidence="2" key="1">
    <citation type="submission" date="2017-06" db="EMBL/GenBank/DDBJ databases">
        <authorList>
            <person name="Rodrigo-Torres L."/>
            <person name="Arahal R.D."/>
            <person name="Lucena T."/>
        </authorList>
    </citation>
    <scope>NUCLEOTIDE SEQUENCE [LARGE SCALE GENOMIC DNA]</scope>
    <source>
        <strain evidence="2">CECT 9192</strain>
    </source>
</reference>
<gene>
    <name evidence="1" type="ORF">PAND9192_00645</name>
</gene>
<protein>
    <submittedName>
        <fullName evidence="1">Uncharacterized protein</fullName>
    </submittedName>
</protein>
<name>A0A1Y6MAB7_9GAMM</name>
<proteinExistence type="predicted"/>
<dbReference type="EMBL" id="FYAJ01000001">
    <property type="protein sequence ID" value="SMY32859.1"/>
    <property type="molecule type" value="Genomic_DNA"/>
</dbReference>
<dbReference type="RefSeq" id="WP_087852500.1">
    <property type="nucleotide sequence ID" value="NZ_FYAJ01000001.1"/>
</dbReference>
<dbReference type="Proteomes" id="UP000195719">
    <property type="component" value="Unassembled WGS sequence"/>
</dbReference>
<evidence type="ECO:0000313" key="2">
    <source>
        <dbReference type="Proteomes" id="UP000195719"/>
    </source>
</evidence>
<sequence>MKLGSVRIYAPEQWGTLEKFSKFYAHTYKLSNTGKRCVSGAQNHFHKANTLLHLANKLVPNLALDVQELNEKGFSRAANTSELSAVIESAMLELYSSVDCARKVVTEICQKEWKLQGVPDSTRKLFKKIKDEKMVADFPEQLKVAITEANWYEEFRVIRDELTHQDTGNCHKDNDTGTISYMHTGITNQGRSLIIDDIFKFLDKIFNGVNLFLGRVFAYLYTTLSDEPVRQICGIFEGRAYTRFVRPSEAIDFNGGVCAVKDALALPENPNCAFMGTCKAFENACI</sequence>
<accession>A0A1Y6MAB7</accession>
<dbReference type="AlphaFoldDB" id="A0A1Y6MAB7"/>
<evidence type="ECO:0000313" key="1">
    <source>
        <dbReference type="EMBL" id="SMY32859.1"/>
    </source>
</evidence>
<keyword evidence="2" id="KW-1185">Reference proteome</keyword>
<organism evidence="1 2">
    <name type="scientific">Photobacterium andalusiense</name>
    <dbReference type="NCBI Taxonomy" id="2204296"/>
    <lineage>
        <taxon>Bacteria</taxon>
        <taxon>Pseudomonadati</taxon>
        <taxon>Pseudomonadota</taxon>
        <taxon>Gammaproteobacteria</taxon>
        <taxon>Vibrionales</taxon>
        <taxon>Vibrionaceae</taxon>
        <taxon>Photobacterium</taxon>
    </lineage>
</organism>